<dbReference type="EMBL" id="MN740544">
    <property type="protein sequence ID" value="QHS77260.1"/>
    <property type="molecule type" value="Genomic_DNA"/>
</dbReference>
<reference evidence="1" key="1">
    <citation type="journal article" date="2020" name="Nature">
        <title>Giant virus diversity and host interactions through global metagenomics.</title>
        <authorList>
            <person name="Schulz F."/>
            <person name="Roux S."/>
            <person name="Paez-Espino D."/>
            <person name="Jungbluth S."/>
            <person name="Walsh D.A."/>
            <person name="Denef V.J."/>
            <person name="McMahon K.D."/>
            <person name="Konstantinidis K.T."/>
            <person name="Eloe-Fadrosh E.A."/>
            <person name="Kyrpides N.C."/>
            <person name="Woyke T."/>
        </authorList>
    </citation>
    <scope>NUCLEOTIDE SEQUENCE</scope>
    <source>
        <strain evidence="1">GVMAG-S-1004661-13</strain>
    </source>
</reference>
<evidence type="ECO:0000313" key="1">
    <source>
        <dbReference type="EMBL" id="QHS77260.1"/>
    </source>
</evidence>
<name>A0A6C0ACL4_9ZZZZ</name>
<protein>
    <submittedName>
        <fullName evidence="1">Uncharacterized protein</fullName>
    </submittedName>
</protein>
<organism evidence="1">
    <name type="scientific">viral metagenome</name>
    <dbReference type="NCBI Taxonomy" id="1070528"/>
    <lineage>
        <taxon>unclassified sequences</taxon>
        <taxon>metagenomes</taxon>
        <taxon>organismal metagenomes</taxon>
    </lineage>
</organism>
<dbReference type="AlphaFoldDB" id="A0A6C0ACL4"/>
<proteinExistence type="predicted"/>
<accession>A0A6C0ACL4</accession>
<sequence>MPKNNIIEEFNDLINNTTIYDYEFLSSDEINKKYTKLNKTGKEFIMLVNWQIYGNTYAELINVLNNSKFIIDQTSIKLKLFLKDGSILRKKCFIKIKNNDKNKILTKVKFYCNMAYRKYINDDIDLSYDYWSTPSPITRAELTFRYGAMSDQFKEKLNKLINKYKQNKHNTSINCEIEEVD</sequence>